<dbReference type="GO" id="GO:0003677">
    <property type="term" value="F:DNA binding"/>
    <property type="evidence" value="ECO:0007669"/>
    <property type="project" value="UniProtKB-KW"/>
</dbReference>
<dbReference type="EMBL" id="JAHLFV010000190">
    <property type="protein sequence ID" value="MBU3850521.1"/>
    <property type="molecule type" value="Genomic_DNA"/>
</dbReference>
<name>A0A9E2L3S4_9SPIR</name>
<sequence>MWKILDLAGDDYFLHVDHNCLAVKKDGKTVVTSSFTDIHSILCHGGRITYSDEFIRKCIESNIPLIFCDAVHVPCGMVLPVFQHGDTAERFNLQIQASQAQKKQAWKCIIQEKLYNQSQHLQVHGFLREAETLNALSKKVHSGDTLNYEAQGAQIYFSKIYGPHFSRKEESFVNALLNYGYTIIRSCVARAVVSMGLAPVFGIFHSNKHNPYCLVDDLMEPLRPLADMYVSKILELPHTQDSITPSLKKILIGITKHSVTFGEQKQELTFAIQNYVRSYILYLERKETSVVFPKFTYDFSI</sequence>
<dbReference type="InterPro" id="IPR019855">
    <property type="entry name" value="CRISPR-assoc_Cas1_NMENI"/>
</dbReference>
<keyword evidence="3 10" id="KW-0255">Endonuclease</keyword>
<keyword evidence="2 10" id="KW-0479">Metal-binding</keyword>
<keyword evidence="7 10" id="KW-0238">DNA-binding</keyword>
<dbReference type="GO" id="GO:0016787">
    <property type="term" value="F:hydrolase activity"/>
    <property type="evidence" value="ECO:0007669"/>
    <property type="project" value="UniProtKB-KW"/>
</dbReference>
<evidence type="ECO:0000256" key="10">
    <source>
        <dbReference type="HAMAP-Rule" id="MF_01470"/>
    </source>
</evidence>
<comment type="subunit">
    <text evidence="9 10">Homodimer, forms a heterotetramer with a Cas2 homodimer.</text>
</comment>
<evidence type="ECO:0000256" key="8">
    <source>
        <dbReference type="ARBA" id="ARBA00023211"/>
    </source>
</evidence>
<gene>
    <name evidence="10 11" type="primary">cas1</name>
    <name evidence="11" type="ORF">IAA16_08150</name>
</gene>
<dbReference type="NCBIfam" id="TIGR03639">
    <property type="entry name" value="cas1_NMENI"/>
    <property type="match status" value="1"/>
</dbReference>
<dbReference type="HAMAP" id="MF_01470">
    <property type="entry name" value="Cas1"/>
    <property type="match status" value="1"/>
</dbReference>
<reference evidence="11" key="2">
    <citation type="submission" date="2021-04" db="EMBL/GenBank/DDBJ databases">
        <authorList>
            <person name="Gilroy R."/>
        </authorList>
    </citation>
    <scope>NUCLEOTIDE SEQUENCE</scope>
    <source>
        <strain evidence="11">Gambia15-2214</strain>
    </source>
</reference>
<comment type="function">
    <text evidence="10">CRISPR (clustered regularly interspaced short palindromic repeat), is an adaptive immune system that provides protection against mobile genetic elements (viruses, transposable elements and conjugative plasmids). CRISPR clusters contain spacers, sequences complementary to antecedent mobile elements, and target invading nucleic acids. CRISPR clusters are transcribed and processed into CRISPR RNA (crRNA). Acts as a dsDNA endonuclease. Involved in the integration of spacer DNA into the CRISPR cassette.</text>
</comment>
<keyword evidence="5 10" id="KW-0460">Magnesium</keyword>
<keyword evidence="8 10" id="KW-0464">Manganese</keyword>
<accession>A0A9E2L3S4</accession>
<dbReference type="InterPro" id="IPR002729">
    <property type="entry name" value="CRISPR-assoc_Cas1"/>
</dbReference>
<comment type="similarity">
    <text evidence="10">Belongs to the CRISPR-associated endonuclease Cas1 family.</text>
</comment>
<keyword evidence="6 10" id="KW-0051">Antiviral defense</keyword>
<evidence type="ECO:0000256" key="7">
    <source>
        <dbReference type="ARBA" id="ARBA00023125"/>
    </source>
</evidence>
<dbReference type="GO" id="GO:0046872">
    <property type="term" value="F:metal ion binding"/>
    <property type="evidence" value="ECO:0007669"/>
    <property type="project" value="UniProtKB-UniRule"/>
</dbReference>
<dbReference type="Proteomes" id="UP000823914">
    <property type="component" value="Unassembled WGS sequence"/>
</dbReference>
<dbReference type="Gene3D" id="3.100.10.20">
    <property type="entry name" value="CRISPR-associated endonuclease Cas1, N-terminal domain"/>
    <property type="match status" value="1"/>
</dbReference>
<evidence type="ECO:0000313" key="12">
    <source>
        <dbReference type="Proteomes" id="UP000823914"/>
    </source>
</evidence>
<dbReference type="InterPro" id="IPR042206">
    <property type="entry name" value="CRISPR-assoc_Cas1_C"/>
</dbReference>
<feature type="binding site" evidence="10">
    <location>
        <position position="205"/>
    </location>
    <ligand>
        <name>Mn(2+)</name>
        <dbReference type="ChEBI" id="CHEBI:29035"/>
    </ligand>
</feature>
<keyword evidence="4 10" id="KW-0378">Hydrolase</keyword>
<evidence type="ECO:0000256" key="9">
    <source>
        <dbReference type="ARBA" id="ARBA00038592"/>
    </source>
</evidence>
<evidence type="ECO:0000256" key="1">
    <source>
        <dbReference type="ARBA" id="ARBA00022722"/>
    </source>
</evidence>
<dbReference type="NCBIfam" id="TIGR00287">
    <property type="entry name" value="cas1"/>
    <property type="match status" value="1"/>
</dbReference>
<feature type="binding site" evidence="10">
    <location>
        <position position="220"/>
    </location>
    <ligand>
        <name>Mn(2+)</name>
        <dbReference type="ChEBI" id="CHEBI:29035"/>
    </ligand>
</feature>
<dbReference type="GO" id="GO:0043571">
    <property type="term" value="P:maintenance of CRISPR repeat elements"/>
    <property type="evidence" value="ECO:0007669"/>
    <property type="project" value="UniProtKB-UniRule"/>
</dbReference>
<evidence type="ECO:0000256" key="5">
    <source>
        <dbReference type="ARBA" id="ARBA00022842"/>
    </source>
</evidence>
<dbReference type="GO" id="GO:0004520">
    <property type="term" value="F:DNA endonuclease activity"/>
    <property type="evidence" value="ECO:0007669"/>
    <property type="project" value="InterPro"/>
</dbReference>
<feature type="binding site" evidence="10">
    <location>
        <position position="149"/>
    </location>
    <ligand>
        <name>Mn(2+)</name>
        <dbReference type="ChEBI" id="CHEBI:29035"/>
    </ligand>
</feature>
<evidence type="ECO:0000313" key="11">
    <source>
        <dbReference type="EMBL" id="MBU3850521.1"/>
    </source>
</evidence>
<dbReference type="Gene3D" id="1.20.120.920">
    <property type="entry name" value="CRISPR-associated endonuclease Cas1, C-terminal domain"/>
    <property type="match status" value="1"/>
</dbReference>
<reference evidence="11" key="1">
    <citation type="journal article" date="2021" name="PeerJ">
        <title>Extensive microbial diversity within the chicken gut microbiome revealed by metagenomics and culture.</title>
        <authorList>
            <person name="Gilroy R."/>
            <person name="Ravi A."/>
            <person name="Getino M."/>
            <person name="Pursley I."/>
            <person name="Horton D.L."/>
            <person name="Alikhan N.F."/>
            <person name="Baker D."/>
            <person name="Gharbi K."/>
            <person name="Hall N."/>
            <person name="Watson M."/>
            <person name="Adriaenssens E.M."/>
            <person name="Foster-Nyarko E."/>
            <person name="Jarju S."/>
            <person name="Secka A."/>
            <person name="Antonio M."/>
            <person name="Oren A."/>
            <person name="Chaudhuri R.R."/>
            <person name="La Ragione R."/>
            <person name="Hildebrand F."/>
            <person name="Pallen M.J."/>
        </authorList>
    </citation>
    <scope>NUCLEOTIDE SEQUENCE</scope>
    <source>
        <strain evidence="11">Gambia15-2214</strain>
    </source>
</reference>
<evidence type="ECO:0000256" key="6">
    <source>
        <dbReference type="ARBA" id="ARBA00023118"/>
    </source>
</evidence>
<evidence type="ECO:0000256" key="4">
    <source>
        <dbReference type="ARBA" id="ARBA00022801"/>
    </source>
</evidence>
<dbReference type="AlphaFoldDB" id="A0A9E2L3S4"/>
<comment type="cofactor">
    <cofactor evidence="10">
        <name>Mg(2+)</name>
        <dbReference type="ChEBI" id="CHEBI:18420"/>
    </cofactor>
    <cofactor evidence="10">
        <name>Mn(2+)</name>
        <dbReference type="ChEBI" id="CHEBI:29035"/>
    </cofactor>
</comment>
<dbReference type="EC" id="3.1.-.-" evidence="10"/>
<dbReference type="GO" id="GO:0051607">
    <property type="term" value="P:defense response to virus"/>
    <property type="evidence" value="ECO:0007669"/>
    <property type="project" value="UniProtKB-UniRule"/>
</dbReference>
<evidence type="ECO:0000256" key="2">
    <source>
        <dbReference type="ARBA" id="ARBA00022723"/>
    </source>
</evidence>
<keyword evidence="1 10" id="KW-0540">Nuclease</keyword>
<comment type="caution">
    <text evidence="11">The sequence shown here is derived from an EMBL/GenBank/DDBJ whole genome shotgun (WGS) entry which is preliminary data.</text>
</comment>
<protein>
    <recommendedName>
        <fullName evidence="10">CRISPR-associated endonuclease Cas1</fullName>
        <ecNumber evidence="10">3.1.-.-</ecNumber>
    </recommendedName>
</protein>
<dbReference type="InterPro" id="IPR042211">
    <property type="entry name" value="CRISPR-assoc_Cas1_N"/>
</dbReference>
<proteinExistence type="inferred from homology"/>
<dbReference type="PANTHER" id="PTHR34353:SF2">
    <property type="entry name" value="CRISPR-ASSOCIATED ENDONUCLEASE CAS1 1"/>
    <property type="match status" value="1"/>
</dbReference>
<dbReference type="InterPro" id="IPR050646">
    <property type="entry name" value="Cas1"/>
</dbReference>
<dbReference type="PANTHER" id="PTHR34353">
    <property type="entry name" value="CRISPR-ASSOCIATED ENDONUCLEASE CAS1 1"/>
    <property type="match status" value="1"/>
</dbReference>
<dbReference type="Pfam" id="PF01867">
    <property type="entry name" value="Cas_Cas1"/>
    <property type="match status" value="1"/>
</dbReference>
<organism evidence="11 12">
    <name type="scientific">Candidatus Treponema excrementipullorum</name>
    <dbReference type="NCBI Taxonomy" id="2838768"/>
    <lineage>
        <taxon>Bacteria</taxon>
        <taxon>Pseudomonadati</taxon>
        <taxon>Spirochaetota</taxon>
        <taxon>Spirochaetia</taxon>
        <taxon>Spirochaetales</taxon>
        <taxon>Treponemataceae</taxon>
        <taxon>Treponema</taxon>
    </lineage>
</organism>
<evidence type="ECO:0000256" key="3">
    <source>
        <dbReference type="ARBA" id="ARBA00022759"/>
    </source>
</evidence>